<evidence type="ECO:0000313" key="2">
    <source>
        <dbReference type="Proteomes" id="UP000030475"/>
    </source>
</evidence>
<dbReference type="KEGG" id="but:X994_904"/>
<dbReference type="GeneID" id="93060267"/>
<organism evidence="1 2">
    <name type="scientific">Burkholderia pseudomallei</name>
    <name type="common">Pseudomonas pseudomallei</name>
    <dbReference type="NCBI Taxonomy" id="28450"/>
    <lineage>
        <taxon>Bacteria</taxon>
        <taxon>Pseudomonadati</taxon>
        <taxon>Pseudomonadota</taxon>
        <taxon>Betaproteobacteria</taxon>
        <taxon>Burkholderiales</taxon>
        <taxon>Burkholderiaceae</taxon>
        <taxon>Burkholderia</taxon>
        <taxon>pseudomallei group</taxon>
    </lineage>
</organism>
<evidence type="ECO:0000313" key="1">
    <source>
        <dbReference type="EMBL" id="KGX05826.1"/>
    </source>
</evidence>
<reference evidence="1 2" key="1">
    <citation type="submission" date="2014-08" db="EMBL/GenBank/DDBJ databases">
        <authorList>
            <person name="Bunnell A."/>
            <person name="Chain P.S."/>
            <person name="Chertkov O."/>
            <person name="Currie B.J."/>
            <person name="Daligault H.E."/>
            <person name="Davenport K.W."/>
            <person name="Davis C."/>
            <person name="Gleasner C.D."/>
            <person name="Johnson S.L."/>
            <person name="Kaestli M."/>
            <person name="Koren S."/>
            <person name="Kunde Y.A."/>
            <person name="Mayo M."/>
            <person name="McMurry K.K."/>
            <person name="Price E.P."/>
            <person name="Reitenga K.G."/>
            <person name="Robison R."/>
            <person name="Rosovitz M.J."/>
            <person name="Sarovich D.S."/>
            <person name="Teshima H."/>
        </authorList>
    </citation>
    <scope>NUCLEOTIDE SEQUENCE [LARGE SCALE GENOMIC DNA]</scope>
    <source>
        <strain evidence="1 2">MSHR44</strain>
    </source>
</reference>
<name>A0A069B0Z9_BURPE</name>
<protein>
    <submittedName>
        <fullName evidence="1">Uncharacterized protein</fullName>
    </submittedName>
</protein>
<comment type="caution">
    <text evidence="1">The sequence shown here is derived from an EMBL/GenBank/DDBJ whole genome shotgun (WGS) entry which is preliminary data.</text>
</comment>
<dbReference type="Proteomes" id="UP000030475">
    <property type="component" value="Unassembled WGS sequence"/>
</dbReference>
<dbReference type="OrthoDB" id="9102094at2"/>
<dbReference type="OMA" id="ESTMRIC"/>
<proteinExistence type="predicted"/>
<dbReference type="EMBL" id="JQIM01000010">
    <property type="protein sequence ID" value="KGX05826.1"/>
    <property type="molecule type" value="Genomic_DNA"/>
</dbReference>
<dbReference type="AlphaFoldDB" id="A0A069B0Z9"/>
<sequence>MRICIENIQPGVTREELQAFLFKYTGKTFTDIQFIGQSGPRPGALIDIDGANWSALAEIRRRLHGMYWKRRRIGVWLFSFWDRSDAAEARRQREARTRQTRSTPMTTLRR</sequence>
<dbReference type="eggNOG" id="ENOG50345YU">
    <property type="taxonomic scope" value="Bacteria"/>
</dbReference>
<dbReference type="RefSeq" id="WP_004198172.1">
    <property type="nucleotide sequence ID" value="NZ_AP028071.1"/>
</dbReference>
<accession>A0A069B0Z9</accession>
<gene>
    <name evidence="1" type="ORF">Y036_194</name>
</gene>